<keyword evidence="3" id="KW-1185">Reference proteome</keyword>
<dbReference type="Proteomes" id="UP000000689">
    <property type="component" value="Chromosome 8"/>
</dbReference>
<dbReference type="SUPFAM" id="SSF54695">
    <property type="entry name" value="POZ domain"/>
    <property type="match status" value="1"/>
</dbReference>
<evidence type="ECO:0000313" key="3">
    <source>
        <dbReference type="Proteomes" id="UP000000689"/>
    </source>
</evidence>
<protein>
    <submittedName>
        <fullName evidence="2">Uncharacterized protein</fullName>
    </submittedName>
</protein>
<dbReference type="OrthoDB" id="9451547at2759"/>
<reference evidence="2 3" key="1">
    <citation type="journal article" date="2011" name="Proc. Natl. Acad. Sci. U.S.A.">
        <title>Evolutionary erosion of yeast sex chromosomes by mating-type switching accidents.</title>
        <authorList>
            <person name="Gordon J.L."/>
            <person name="Armisen D."/>
            <person name="Proux-Wera E."/>
            <person name="Oheigeartaigh S.S."/>
            <person name="Byrne K.P."/>
            <person name="Wolfe K.H."/>
        </authorList>
    </citation>
    <scope>NUCLEOTIDE SEQUENCE [LARGE SCALE GENOMIC DNA]</scope>
    <source>
        <strain evidence="3">ATCC 10597 / BCRC 20456 / CBS 421 / NBRC 0211 / NRRL Y-12639</strain>
    </source>
</reference>
<dbReference type="eggNOG" id="ENOG502RXS0">
    <property type="taxonomic scope" value="Eukaryota"/>
</dbReference>
<dbReference type="EMBL" id="HE580274">
    <property type="protein sequence ID" value="CCD26252.1"/>
    <property type="molecule type" value="Genomic_DNA"/>
</dbReference>
<dbReference type="GeneID" id="11495783"/>
<dbReference type="RefSeq" id="XP_003671495.1">
    <property type="nucleotide sequence ID" value="XM_003671447.1"/>
</dbReference>
<dbReference type="HOGENOM" id="CLU_028899_0_1_1"/>
<gene>
    <name evidence="2" type="primary">NDAI0H00780</name>
    <name evidence="2" type="ordered locus">NDAI_0H00780</name>
</gene>
<name>G0WEP1_NAUDC</name>
<proteinExistence type="predicted"/>
<evidence type="ECO:0000313" key="2">
    <source>
        <dbReference type="EMBL" id="CCD26252.1"/>
    </source>
</evidence>
<evidence type="ECO:0000256" key="1">
    <source>
        <dbReference type="SAM" id="Coils"/>
    </source>
</evidence>
<feature type="coiled-coil region" evidence="1">
    <location>
        <begin position="44"/>
        <end position="71"/>
    </location>
</feature>
<accession>G0WEP1</accession>
<dbReference type="InterPro" id="IPR011333">
    <property type="entry name" value="SKP1/BTB/POZ_sf"/>
</dbReference>
<sequence>MNDKIITQVPERGNESIKRSLNRAFTSRPTFKRYDCLNEYLPKTSNMSQNAQDLRRKMEVITEEQEEEEKNGNKHICKGDQVLHLNIEEKHYYMTKDQLLSFPDTLLLRMFPKRMFLTKCGTAIQPIFSMTDEIYVESFPSSCFEYMMSIYTAARNDLKKYYSYSIPHFKVFKERKEHQLLYKNPLILVLKEDLDYYCIPGMEFEFEFEFTEGQNDKLDYSTRKWINDDLSELAFSQIKIAASEYFLDEQNGIFHGIITSNANKNIPYLSKMGTDDGIDLDRIASKMNIAERNLVEMLQSSGFNSKSKWAYRIQEPDKTTISSLSLGRIYNGTEVRDRRGKSSKNVRKVRRIKRERKYNERNIFSMSHLESSSNCHFAKNNNNRDNFANSMNREYHSENEDIEPDCEGKELPNVSKKLLLFWKKPAKKNWWSSETVNLQVELYGKLKKNNGKIKRSERKKIIILRKQL</sequence>
<keyword evidence="1" id="KW-0175">Coiled coil</keyword>
<organism evidence="2 3">
    <name type="scientific">Naumovozyma dairenensis (strain ATCC 10597 / BCRC 20456 / CBS 421 / NBRC 0211 / NRRL Y-12639)</name>
    <name type="common">Saccharomyces dairenensis</name>
    <dbReference type="NCBI Taxonomy" id="1071378"/>
    <lineage>
        <taxon>Eukaryota</taxon>
        <taxon>Fungi</taxon>
        <taxon>Dikarya</taxon>
        <taxon>Ascomycota</taxon>
        <taxon>Saccharomycotina</taxon>
        <taxon>Saccharomycetes</taxon>
        <taxon>Saccharomycetales</taxon>
        <taxon>Saccharomycetaceae</taxon>
        <taxon>Naumovozyma</taxon>
    </lineage>
</organism>
<dbReference type="AlphaFoldDB" id="G0WEP1"/>
<dbReference type="KEGG" id="ndi:NDAI_0H00780"/>